<keyword evidence="3" id="KW-1185">Reference proteome</keyword>
<dbReference type="Gramene" id="Pp3c10_20146V3.1">
    <property type="protein sequence ID" value="Pp3c10_20146V3.1"/>
    <property type="gene ID" value="Pp3c10_20146"/>
</dbReference>
<reference evidence="1 3" key="1">
    <citation type="journal article" date="2008" name="Science">
        <title>The Physcomitrella genome reveals evolutionary insights into the conquest of land by plants.</title>
        <authorList>
            <person name="Rensing S."/>
            <person name="Lang D."/>
            <person name="Zimmer A."/>
            <person name="Terry A."/>
            <person name="Salamov A."/>
            <person name="Shapiro H."/>
            <person name="Nishiyama T."/>
            <person name="Perroud P.-F."/>
            <person name="Lindquist E."/>
            <person name="Kamisugi Y."/>
            <person name="Tanahashi T."/>
            <person name="Sakakibara K."/>
            <person name="Fujita T."/>
            <person name="Oishi K."/>
            <person name="Shin-I T."/>
            <person name="Kuroki Y."/>
            <person name="Toyoda A."/>
            <person name="Suzuki Y."/>
            <person name="Hashimoto A."/>
            <person name="Yamaguchi K."/>
            <person name="Sugano A."/>
            <person name="Kohara Y."/>
            <person name="Fujiyama A."/>
            <person name="Anterola A."/>
            <person name="Aoki S."/>
            <person name="Ashton N."/>
            <person name="Barbazuk W.B."/>
            <person name="Barker E."/>
            <person name="Bennetzen J."/>
            <person name="Bezanilla M."/>
            <person name="Blankenship R."/>
            <person name="Cho S.H."/>
            <person name="Dutcher S."/>
            <person name="Estelle M."/>
            <person name="Fawcett J.A."/>
            <person name="Gundlach H."/>
            <person name="Hanada K."/>
            <person name="Heyl A."/>
            <person name="Hicks K.A."/>
            <person name="Hugh J."/>
            <person name="Lohr M."/>
            <person name="Mayer K."/>
            <person name="Melkozernov A."/>
            <person name="Murata T."/>
            <person name="Nelson D."/>
            <person name="Pils B."/>
            <person name="Prigge M."/>
            <person name="Reiss B."/>
            <person name="Renner T."/>
            <person name="Rombauts S."/>
            <person name="Rushton P."/>
            <person name="Sanderfoot A."/>
            <person name="Schween G."/>
            <person name="Shiu S.-H."/>
            <person name="Stueber K."/>
            <person name="Theodoulou F.L."/>
            <person name="Tu H."/>
            <person name="Van de Peer Y."/>
            <person name="Verrier P.J."/>
            <person name="Waters E."/>
            <person name="Wood A."/>
            <person name="Yang L."/>
            <person name="Cove D."/>
            <person name="Cuming A."/>
            <person name="Hasebe M."/>
            <person name="Lucas S."/>
            <person name="Mishler D.B."/>
            <person name="Reski R."/>
            <person name="Grigoriev I."/>
            <person name="Quatrano R.S."/>
            <person name="Boore J.L."/>
        </authorList>
    </citation>
    <scope>NUCLEOTIDE SEQUENCE [LARGE SCALE GENOMIC DNA]</scope>
    <source>
        <strain evidence="2 3">cv. Gransden 2004</strain>
    </source>
</reference>
<proteinExistence type="predicted"/>
<name>A0A2K1JZR4_PHYPA</name>
<dbReference type="AlphaFoldDB" id="A0A2K1JZR4"/>
<dbReference type="InParanoid" id="A0A2K1JZR4"/>
<dbReference type="EnsemblPlants" id="Pp3c10_20146V3.1">
    <property type="protein sequence ID" value="Pp3c10_20146V3.1"/>
    <property type="gene ID" value="Pp3c10_20146"/>
</dbReference>
<evidence type="ECO:0000313" key="3">
    <source>
        <dbReference type="Proteomes" id="UP000006727"/>
    </source>
</evidence>
<dbReference type="EMBL" id="ABEU02000010">
    <property type="protein sequence ID" value="PNR47022.1"/>
    <property type="molecule type" value="Genomic_DNA"/>
</dbReference>
<gene>
    <name evidence="1" type="ORF">PHYPA_014142</name>
</gene>
<organism evidence="1">
    <name type="scientific">Physcomitrium patens</name>
    <name type="common">Spreading-leaved earth moss</name>
    <name type="synonym">Physcomitrella patens</name>
    <dbReference type="NCBI Taxonomy" id="3218"/>
    <lineage>
        <taxon>Eukaryota</taxon>
        <taxon>Viridiplantae</taxon>
        <taxon>Streptophyta</taxon>
        <taxon>Embryophyta</taxon>
        <taxon>Bryophyta</taxon>
        <taxon>Bryophytina</taxon>
        <taxon>Bryopsida</taxon>
        <taxon>Funariidae</taxon>
        <taxon>Funariales</taxon>
        <taxon>Funariaceae</taxon>
        <taxon>Physcomitrium</taxon>
    </lineage>
</organism>
<reference evidence="1 3" key="2">
    <citation type="journal article" date="2018" name="Plant J.">
        <title>The Physcomitrella patens chromosome-scale assembly reveals moss genome structure and evolution.</title>
        <authorList>
            <person name="Lang D."/>
            <person name="Ullrich K.K."/>
            <person name="Murat F."/>
            <person name="Fuchs J."/>
            <person name="Jenkins J."/>
            <person name="Haas F.B."/>
            <person name="Piednoel M."/>
            <person name="Gundlach H."/>
            <person name="Van Bel M."/>
            <person name="Meyberg R."/>
            <person name="Vives C."/>
            <person name="Morata J."/>
            <person name="Symeonidi A."/>
            <person name="Hiss M."/>
            <person name="Muchero W."/>
            <person name="Kamisugi Y."/>
            <person name="Saleh O."/>
            <person name="Blanc G."/>
            <person name="Decker E.L."/>
            <person name="van Gessel N."/>
            <person name="Grimwood J."/>
            <person name="Hayes R.D."/>
            <person name="Graham S.W."/>
            <person name="Gunter L.E."/>
            <person name="McDaniel S.F."/>
            <person name="Hoernstein S.N.W."/>
            <person name="Larsson A."/>
            <person name="Li F.W."/>
            <person name="Perroud P.F."/>
            <person name="Phillips J."/>
            <person name="Ranjan P."/>
            <person name="Rokshar D.S."/>
            <person name="Rothfels C.J."/>
            <person name="Schneider L."/>
            <person name="Shu S."/>
            <person name="Stevenson D.W."/>
            <person name="Thummler F."/>
            <person name="Tillich M."/>
            <person name="Villarreal Aguilar J.C."/>
            <person name="Widiez T."/>
            <person name="Wong G.K."/>
            <person name="Wymore A."/>
            <person name="Zhang Y."/>
            <person name="Zimmer A.D."/>
            <person name="Quatrano R.S."/>
            <person name="Mayer K.F.X."/>
            <person name="Goodstein D."/>
            <person name="Casacuberta J.M."/>
            <person name="Vandepoele K."/>
            <person name="Reski R."/>
            <person name="Cuming A.C."/>
            <person name="Tuskan G.A."/>
            <person name="Maumus F."/>
            <person name="Salse J."/>
            <person name="Schmutz J."/>
            <person name="Rensing S.A."/>
        </authorList>
    </citation>
    <scope>NUCLEOTIDE SEQUENCE [LARGE SCALE GENOMIC DNA]</scope>
    <source>
        <strain evidence="2 3">cv. Gransden 2004</strain>
    </source>
</reference>
<protein>
    <submittedName>
        <fullName evidence="1 2">Uncharacterized protein</fullName>
    </submittedName>
</protein>
<dbReference type="Proteomes" id="UP000006727">
    <property type="component" value="Chromosome 10"/>
</dbReference>
<accession>A0A2K1JZR4</accession>
<evidence type="ECO:0000313" key="1">
    <source>
        <dbReference type="EMBL" id="PNR47022.1"/>
    </source>
</evidence>
<reference evidence="2" key="3">
    <citation type="submission" date="2020-12" db="UniProtKB">
        <authorList>
            <consortium name="EnsemblPlants"/>
        </authorList>
    </citation>
    <scope>IDENTIFICATION</scope>
</reference>
<sequence>MRTKTIHKRNKEMELGFSNPIEFDLPDIQCCEICALFLEERVIRRRSLAAIRR</sequence>
<evidence type="ECO:0000313" key="2">
    <source>
        <dbReference type="EnsemblPlants" id="Pp3c10_20146V3.1"/>
    </source>
</evidence>